<feature type="region of interest" description="Disordered" evidence="1">
    <location>
        <begin position="1"/>
        <end position="72"/>
    </location>
</feature>
<sequence>MGSGASRGKKVAPCVTNLTNTGPGVASSKLDRGPFKNIKTRTALRNARSREHPDSFTKRHGSDFSGDEDGAVLADEENRNGFFVKISPPKRTFLRSKTYGLCHFSQEDSEDAIGSSKRSEEPRPAASKDVNKRRQHTPGASIQQDMLSGKFLESVPTPEKQLIHSCRTSSCCHNPSLATPVILYDGSEEELMDAIEKEFS</sequence>
<dbReference type="EMBL" id="HAEJ01007101">
    <property type="protein sequence ID" value="SBS47558.1"/>
    <property type="molecule type" value="Transcribed_RNA"/>
</dbReference>
<dbReference type="EMBL" id="JAAVVJ010000018">
    <property type="protein sequence ID" value="KAF7201621.1"/>
    <property type="molecule type" value="Genomic_DNA"/>
</dbReference>
<evidence type="ECO:0000313" key="3">
    <source>
        <dbReference type="EMBL" id="SBP54802.1"/>
    </source>
</evidence>
<dbReference type="OMA" id="DCHSEGN"/>
<protein>
    <submittedName>
        <fullName evidence="2">Transcript variant X1</fullName>
    </submittedName>
</protein>
<evidence type="ECO:0000313" key="2">
    <source>
        <dbReference type="EMBL" id="KAF7201621.1"/>
    </source>
</evidence>
<reference evidence="3" key="1">
    <citation type="submission" date="2016-05" db="EMBL/GenBank/DDBJ databases">
        <authorList>
            <person name="Lavstsen T."/>
            <person name="Jespersen J.S."/>
        </authorList>
    </citation>
    <scope>NUCLEOTIDE SEQUENCE</scope>
    <source>
        <tissue evidence="3">Brain</tissue>
    </source>
</reference>
<evidence type="ECO:0000256" key="1">
    <source>
        <dbReference type="SAM" id="MobiDB-lite"/>
    </source>
</evidence>
<gene>
    <name evidence="3" type="primary">Nfu_g_1_014983</name>
    <name evidence="2" type="ORF">G4P62_015387</name>
</gene>
<dbReference type="Proteomes" id="UP000822369">
    <property type="component" value="Chromosome 18"/>
</dbReference>
<feature type="region of interest" description="Disordered" evidence="1">
    <location>
        <begin position="108"/>
        <end position="148"/>
    </location>
</feature>
<reference evidence="3" key="2">
    <citation type="submission" date="2016-06" db="EMBL/GenBank/DDBJ databases">
        <title>The genome of a short-lived fish provides insights into sex chromosome evolution and the genetic control of aging.</title>
        <authorList>
            <person name="Reichwald K."/>
            <person name="Felder M."/>
            <person name="Petzold A."/>
            <person name="Koch P."/>
            <person name="Groth M."/>
            <person name="Platzer M."/>
        </authorList>
    </citation>
    <scope>NUCLEOTIDE SEQUENCE</scope>
    <source>
        <tissue evidence="3">Brain</tissue>
    </source>
</reference>
<accession>A0A1A8AI41</accession>
<organism evidence="3">
    <name type="scientific">Nothobranchius furzeri</name>
    <name type="common">Turquoise killifish</name>
    <dbReference type="NCBI Taxonomy" id="105023"/>
    <lineage>
        <taxon>Eukaryota</taxon>
        <taxon>Metazoa</taxon>
        <taxon>Chordata</taxon>
        <taxon>Craniata</taxon>
        <taxon>Vertebrata</taxon>
        <taxon>Euteleostomi</taxon>
        <taxon>Actinopterygii</taxon>
        <taxon>Neopterygii</taxon>
        <taxon>Teleostei</taxon>
        <taxon>Neoteleostei</taxon>
        <taxon>Acanthomorphata</taxon>
        <taxon>Ovalentaria</taxon>
        <taxon>Atherinomorphae</taxon>
        <taxon>Cyprinodontiformes</taxon>
        <taxon>Nothobranchiidae</taxon>
        <taxon>Nothobranchius</taxon>
    </lineage>
</organism>
<dbReference type="AlphaFoldDB" id="A0A1A8AI41"/>
<reference evidence="2" key="3">
    <citation type="submission" date="2020-03" db="EMBL/GenBank/DDBJ databases">
        <title>Intra-Species Differences in Population Size shape Life History and Genome Evolution.</title>
        <authorList>
            <person name="Willemsen D."/>
            <person name="Cui R."/>
            <person name="Valenzano D.R."/>
        </authorList>
    </citation>
    <scope>NUCLEOTIDE SEQUENCE</scope>
    <source>
        <strain evidence="2">GRZ</strain>
        <tissue evidence="2">Whole</tissue>
    </source>
</reference>
<dbReference type="EMBL" id="HADY01016317">
    <property type="protein sequence ID" value="SBP54802.1"/>
    <property type="molecule type" value="Transcribed_RNA"/>
</dbReference>
<feature type="compositionally biased region" description="Basic and acidic residues" evidence="1">
    <location>
        <begin position="48"/>
        <end position="62"/>
    </location>
</feature>
<dbReference type="OrthoDB" id="9950695at2759"/>
<proteinExistence type="predicted"/>
<dbReference type="KEGG" id="nfu:107392190"/>
<name>A0A1A8AI41_NOTFU</name>